<accession>A0A4U8T7N4</accession>
<dbReference type="Gene3D" id="3.30.1310.10">
    <property type="entry name" value="Nucleoid-associated protein YbaB-like domain"/>
    <property type="match status" value="1"/>
</dbReference>
<dbReference type="STRING" id="1677920.LS71_08290"/>
<dbReference type="Pfam" id="PF02575">
    <property type="entry name" value="YbaB_DNA_bd"/>
    <property type="match status" value="1"/>
</dbReference>
<keyword evidence="1" id="KW-0238">DNA-binding</keyword>
<evidence type="ECO:0000256" key="1">
    <source>
        <dbReference type="HAMAP-Rule" id="MF_00274"/>
    </source>
</evidence>
<keyword evidence="1" id="KW-0963">Cytoplasm</keyword>
<sequence length="108" mass="11387">MFDTNQFGAMLGSMQDSIKELEEQNKQTTLTAKSGGGLVSVSCNGNGEITDIDIDQSLLADRESLQILLISALNDLRKSVEDNRQSSALNLLSGLGGGLNIFGGKPNG</sequence>
<protein>
    <recommendedName>
        <fullName evidence="1">Nucleoid-associated protein LS71_009195</fullName>
    </recommendedName>
</protein>
<name>A0A4U8T7N4_9HELI</name>
<keyword evidence="3" id="KW-1185">Reference proteome</keyword>
<dbReference type="EMBL" id="JRPR02000017">
    <property type="protein sequence ID" value="TLD94677.1"/>
    <property type="molecule type" value="Genomic_DNA"/>
</dbReference>
<dbReference type="GO" id="GO:0005737">
    <property type="term" value="C:cytoplasm"/>
    <property type="evidence" value="ECO:0007669"/>
    <property type="project" value="UniProtKB-UniRule"/>
</dbReference>
<dbReference type="RefSeq" id="WP_034356440.1">
    <property type="nucleotide sequence ID" value="NZ_JRPR02000017.1"/>
</dbReference>
<dbReference type="Proteomes" id="UP000029733">
    <property type="component" value="Unassembled WGS sequence"/>
</dbReference>
<organism evidence="2 3">
    <name type="scientific">Helicobacter jaachi</name>
    <dbReference type="NCBI Taxonomy" id="1677920"/>
    <lineage>
        <taxon>Bacteria</taxon>
        <taxon>Pseudomonadati</taxon>
        <taxon>Campylobacterota</taxon>
        <taxon>Epsilonproteobacteria</taxon>
        <taxon>Campylobacterales</taxon>
        <taxon>Helicobacteraceae</taxon>
        <taxon>Helicobacter</taxon>
    </lineage>
</organism>
<comment type="similarity">
    <text evidence="1">Belongs to the YbaB/EbfC family.</text>
</comment>
<reference evidence="2 3" key="1">
    <citation type="journal article" date="2014" name="Genome Announc.">
        <title>Draft genome sequences of eight enterohepatic helicobacter species isolated from both laboratory and wild rodents.</title>
        <authorList>
            <person name="Sheh A."/>
            <person name="Shen Z."/>
            <person name="Fox J.G."/>
        </authorList>
    </citation>
    <scope>NUCLEOTIDE SEQUENCE [LARGE SCALE GENOMIC DNA]</scope>
    <source>
        <strain evidence="2 3">MIT 09-6949</strain>
    </source>
</reference>
<evidence type="ECO:0000313" key="2">
    <source>
        <dbReference type="EMBL" id="TLD94677.1"/>
    </source>
</evidence>
<dbReference type="SUPFAM" id="SSF82607">
    <property type="entry name" value="YbaB-like"/>
    <property type="match status" value="1"/>
</dbReference>
<dbReference type="InterPro" id="IPR004401">
    <property type="entry name" value="YbaB/EbfC"/>
</dbReference>
<dbReference type="GO" id="GO:0003677">
    <property type="term" value="F:DNA binding"/>
    <property type="evidence" value="ECO:0007669"/>
    <property type="project" value="UniProtKB-UniRule"/>
</dbReference>
<dbReference type="InterPro" id="IPR036894">
    <property type="entry name" value="YbaB-like_sf"/>
</dbReference>
<dbReference type="PIRSF" id="PIRSF004555">
    <property type="entry name" value="UCP004555"/>
    <property type="match status" value="1"/>
</dbReference>
<dbReference type="GO" id="GO:0043590">
    <property type="term" value="C:bacterial nucleoid"/>
    <property type="evidence" value="ECO:0007669"/>
    <property type="project" value="UniProtKB-UniRule"/>
</dbReference>
<comment type="subcellular location">
    <subcellularLocation>
        <location evidence="1">Cytoplasm</location>
        <location evidence="1">Nucleoid</location>
    </subcellularLocation>
</comment>
<dbReference type="NCBIfam" id="TIGR00103">
    <property type="entry name" value="DNA_YbaB_EbfC"/>
    <property type="match status" value="1"/>
</dbReference>
<evidence type="ECO:0000313" key="3">
    <source>
        <dbReference type="Proteomes" id="UP000029733"/>
    </source>
</evidence>
<dbReference type="HAMAP" id="MF_00274">
    <property type="entry name" value="DNA_YbaB_EbfC"/>
    <property type="match status" value="1"/>
</dbReference>
<gene>
    <name evidence="2" type="ORF">LS71_009195</name>
</gene>
<comment type="caution">
    <text evidence="2">The sequence shown here is derived from an EMBL/GenBank/DDBJ whole genome shotgun (WGS) entry which is preliminary data.</text>
</comment>
<comment type="subunit">
    <text evidence="1">Homodimer.</text>
</comment>
<proteinExistence type="inferred from homology"/>
<dbReference type="AlphaFoldDB" id="A0A4U8T7N4"/>
<comment type="function">
    <text evidence="1">Binds to DNA and alters its conformation. May be involved in regulation of gene expression, nucleoid organization and DNA protection.</text>
</comment>
<dbReference type="OrthoDB" id="5343857at2"/>